<dbReference type="EMBL" id="LT841358">
    <property type="protein sequence ID" value="SMH71612.1"/>
    <property type="molecule type" value="Genomic_DNA"/>
</dbReference>
<evidence type="ECO:0000259" key="3">
    <source>
        <dbReference type="SMART" id="SM00065"/>
    </source>
</evidence>
<dbReference type="SUPFAM" id="SSF55781">
    <property type="entry name" value="GAF domain-like"/>
    <property type="match status" value="1"/>
</dbReference>
<keyword evidence="1" id="KW-0805">Transcription regulation</keyword>
<dbReference type="OrthoDB" id="6995at2157"/>
<evidence type="ECO:0000256" key="2">
    <source>
        <dbReference type="ARBA" id="ARBA00023163"/>
    </source>
</evidence>
<dbReference type="Gene3D" id="1.10.10.10">
    <property type="entry name" value="Winged helix-like DNA-binding domain superfamily/Winged helix DNA-binding domain"/>
    <property type="match status" value="1"/>
</dbReference>
<dbReference type="Gene3D" id="3.30.450.40">
    <property type="match status" value="1"/>
</dbReference>
<dbReference type="SMART" id="SM00065">
    <property type="entry name" value="GAF"/>
    <property type="match status" value="1"/>
</dbReference>
<protein>
    <submittedName>
        <fullName evidence="4">Putative GAF sensor protein</fullName>
    </submittedName>
</protein>
<keyword evidence="5" id="KW-1185">Reference proteome</keyword>
<dbReference type="InterPro" id="IPR013668">
    <property type="entry name" value="RNase_R_HTH_12"/>
</dbReference>
<evidence type="ECO:0000313" key="5">
    <source>
        <dbReference type="Proteomes" id="UP000230607"/>
    </source>
</evidence>
<dbReference type="GO" id="GO:0043200">
    <property type="term" value="P:response to amino acid"/>
    <property type="evidence" value="ECO:0007669"/>
    <property type="project" value="TreeGrafter"/>
</dbReference>
<reference evidence="5" key="1">
    <citation type="submission" date="2017-03" db="EMBL/GenBank/DDBJ databases">
        <authorList>
            <person name="Herbold C."/>
        </authorList>
    </citation>
    <scope>NUCLEOTIDE SEQUENCE [LARGE SCALE GENOMIC DNA]</scope>
</reference>
<gene>
    <name evidence="4" type="ORF">NCS_11424</name>
</gene>
<dbReference type="PANTHER" id="PTHR30154">
    <property type="entry name" value="LEUCINE-RESPONSIVE REGULATORY PROTEIN"/>
    <property type="match status" value="1"/>
</dbReference>
<dbReference type="GO" id="GO:0005829">
    <property type="term" value="C:cytosol"/>
    <property type="evidence" value="ECO:0007669"/>
    <property type="project" value="TreeGrafter"/>
</dbReference>
<dbReference type="PANTHER" id="PTHR30154:SF34">
    <property type="entry name" value="TRANSCRIPTIONAL REGULATOR AZLB"/>
    <property type="match status" value="1"/>
</dbReference>
<evidence type="ECO:0000256" key="1">
    <source>
        <dbReference type="ARBA" id="ARBA00023015"/>
    </source>
</evidence>
<dbReference type="InterPro" id="IPR003018">
    <property type="entry name" value="GAF"/>
</dbReference>
<dbReference type="GO" id="GO:0043565">
    <property type="term" value="F:sequence-specific DNA binding"/>
    <property type="evidence" value="ECO:0007669"/>
    <property type="project" value="TreeGrafter"/>
</dbReference>
<organism evidence="4 5">
    <name type="scientific">Candidatus Nitrosotalea okcheonensis</name>
    <dbReference type="NCBI Taxonomy" id="1903276"/>
    <lineage>
        <taxon>Archaea</taxon>
        <taxon>Nitrososphaerota</taxon>
        <taxon>Nitrososphaeria</taxon>
        <taxon>Nitrosotaleales</taxon>
        <taxon>Nitrosotaleaceae</taxon>
        <taxon>Nitrosotalea</taxon>
    </lineage>
</organism>
<dbReference type="SUPFAM" id="SSF46785">
    <property type="entry name" value="Winged helix' DNA-binding domain"/>
    <property type="match status" value="1"/>
</dbReference>
<proteinExistence type="predicted"/>
<dbReference type="SMART" id="SM00344">
    <property type="entry name" value="HTH_ASNC"/>
    <property type="match status" value="1"/>
</dbReference>
<name>A0A2H1FG01_9ARCH</name>
<keyword evidence="2" id="KW-0804">Transcription</keyword>
<dbReference type="Pfam" id="PF13185">
    <property type="entry name" value="GAF_2"/>
    <property type="match status" value="1"/>
</dbReference>
<dbReference type="InterPro" id="IPR036390">
    <property type="entry name" value="WH_DNA-bd_sf"/>
</dbReference>
<dbReference type="AlphaFoldDB" id="A0A2H1FG01"/>
<sequence length="330" mass="37937">MLDEIDKVILSHLGRNARISSQEIASTLQGIGCTITDRAVRQRLVRLDKNKSILGYSVILNPNLVSDKVNRTILVKFKFSKNISDGINRLTRYLNESSFCIYSARLSGDFDWVCHFVFSSIEQYDLETNNFLNRFADVISDFRSYESKATKSAPYVLFDEHVVNEKKLQVYTILNSIKKYDSLNDRLQSIVENLVKYFNAKFARIWFYDKKSKTLILKYSAGKYKNINGEFSRVSQNSLKIGSIVKTKRPAVSNDVVHDPRIKYHEWAKKEKIRSFAGYPILYKSEVVAVLAIFSGKSLTPSDFEILGIFSDQLSKELSGFFETKDFLLI</sequence>
<feature type="domain" description="GAF" evidence="3">
    <location>
        <begin position="182"/>
        <end position="327"/>
    </location>
</feature>
<dbReference type="InterPro" id="IPR029016">
    <property type="entry name" value="GAF-like_dom_sf"/>
</dbReference>
<dbReference type="Pfam" id="PF08461">
    <property type="entry name" value="WHD_RNase_R"/>
    <property type="match status" value="1"/>
</dbReference>
<accession>A0A2H1FG01</accession>
<dbReference type="RefSeq" id="WP_162287754.1">
    <property type="nucleotide sequence ID" value="NZ_LT841358.1"/>
</dbReference>
<evidence type="ECO:0000313" key="4">
    <source>
        <dbReference type="EMBL" id="SMH71612.1"/>
    </source>
</evidence>
<dbReference type="Proteomes" id="UP000230607">
    <property type="component" value="Chromosome 1"/>
</dbReference>
<dbReference type="InterPro" id="IPR036388">
    <property type="entry name" value="WH-like_DNA-bd_sf"/>
</dbReference>
<dbReference type="InterPro" id="IPR019888">
    <property type="entry name" value="Tscrpt_reg_AsnC-like"/>
</dbReference>